<organism evidence="1 2">
    <name type="scientific">Cellvibrio fibrivorans</name>
    <dbReference type="NCBI Taxonomy" id="126350"/>
    <lineage>
        <taxon>Bacteria</taxon>
        <taxon>Pseudomonadati</taxon>
        <taxon>Pseudomonadota</taxon>
        <taxon>Gammaproteobacteria</taxon>
        <taxon>Cellvibrionales</taxon>
        <taxon>Cellvibrionaceae</taxon>
        <taxon>Cellvibrio</taxon>
    </lineage>
</organism>
<accession>A0ABU1UXQ3</accession>
<name>A0ABU1UXQ3_9GAMM</name>
<protein>
    <submittedName>
        <fullName evidence="1">Uncharacterized protein</fullName>
    </submittedName>
</protein>
<evidence type="ECO:0000313" key="2">
    <source>
        <dbReference type="Proteomes" id="UP001253595"/>
    </source>
</evidence>
<dbReference type="RefSeq" id="WP_310071894.1">
    <property type="nucleotide sequence ID" value="NZ_JAVDVX010000003.1"/>
</dbReference>
<gene>
    <name evidence="1" type="ORF">J2X05_001993</name>
</gene>
<proteinExistence type="predicted"/>
<reference evidence="1 2" key="1">
    <citation type="submission" date="2023-07" db="EMBL/GenBank/DDBJ databases">
        <title>Sorghum-associated microbial communities from plants grown in Nebraska, USA.</title>
        <authorList>
            <person name="Schachtman D."/>
        </authorList>
    </citation>
    <scope>NUCLEOTIDE SEQUENCE [LARGE SCALE GENOMIC DNA]</scope>
    <source>
        <strain evidence="1 2">BE190</strain>
    </source>
</reference>
<evidence type="ECO:0000313" key="1">
    <source>
        <dbReference type="EMBL" id="MDR7089971.1"/>
    </source>
</evidence>
<dbReference type="Proteomes" id="UP001253595">
    <property type="component" value="Unassembled WGS sequence"/>
</dbReference>
<dbReference type="EMBL" id="JAVDVX010000003">
    <property type="protein sequence ID" value="MDR7089971.1"/>
    <property type="molecule type" value="Genomic_DNA"/>
</dbReference>
<sequence>MSDKSENDIAWIVLFQFDEAVTENNLILVPAIVNQLVPVIYAPFIVDFGFSYVERTARYSRAYYDFSRRGFYLG</sequence>
<comment type="caution">
    <text evidence="1">The sequence shown here is derived from an EMBL/GenBank/DDBJ whole genome shotgun (WGS) entry which is preliminary data.</text>
</comment>
<keyword evidence="2" id="KW-1185">Reference proteome</keyword>